<evidence type="ECO:0000313" key="3">
    <source>
        <dbReference type="Proteomes" id="UP000069771"/>
    </source>
</evidence>
<dbReference type="PANTHER" id="PTHR33989">
    <property type="match status" value="1"/>
</dbReference>
<sequence length="72" mass="7967">MLDKFTSWMEEHFVPAAAKIGSNKFLAAIRDAFIAIMPITMTGAIATLFNVFVRDLPTSYLPDLHIADYCSG</sequence>
<accession>A0A140DXW1</accession>
<keyword evidence="3" id="KW-1185">Reference proteome</keyword>
<proteinExistence type="predicted"/>
<evidence type="ECO:0000313" key="2">
    <source>
        <dbReference type="EMBL" id="AMK55488.1"/>
    </source>
</evidence>
<dbReference type="EMBL" id="CP011391">
    <property type="protein sequence ID" value="AMK55488.1"/>
    <property type="molecule type" value="Genomic_DNA"/>
</dbReference>
<dbReference type="PATRIC" id="fig|1702221.3.peg.2286"/>
<keyword evidence="1" id="KW-0812">Transmembrane</keyword>
<dbReference type="InterPro" id="IPR051088">
    <property type="entry name" value="PTS_Sugar-EIIC/EIIB"/>
</dbReference>
<dbReference type="STRING" id="1702221.AALO17_23540"/>
<keyword evidence="1" id="KW-0472">Membrane</keyword>
<dbReference type="Proteomes" id="UP000069771">
    <property type="component" value="Chromosome"/>
</dbReference>
<dbReference type="RefSeq" id="WP_236940473.1">
    <property type="nucleotide sequence ID" value="NZ_CANASY010000021.1"/>
</dbReference>
<protein>
    <submittedName>
        <fullName evidence="2">PTS cellobiose transporter subunit IIC</fullName>
    </submittedName>
</protein>
<dbReference type="GeneID" id="78479355"/>
<evidence type="ECO:0000256" key="1">
    <source>
        <dbReference type="SAM" id="Phobius"/>
    </source>
</evidence>
<reference evidence="2 3" key="1">
    <citation type="journal article" date="2016" name="Gut Pathog.">
        <title>Whole genome sequencing of "Faecalibaculum rodentium" ALO17, isolated from C57BL/6J laboratory mouse feces.</title>
        <authorList>
            <person name="Lim S."/>
            <person name="Chang D.H."/>
            <person name="Ahn S."/>
            <person name="Kim B.C."/>
        </authorList>
    </citation>
    <scope>NUCLEOTIDE SEQUENCE [LARGE SCALE GENOMIC DNA]</scope>
    <source>
        <strain evidence="2 3">Alo17</strain>
    </source>
</reference>
<feature type="transmembrane region" description="Helical" evidence="1">
    <location>
        <begin position="32"/>
        <end position="53"/>
    </location>
</feature>
<organism evidence="2 3">
    <name type="scientific">Faecalibaculum rodentium</name>
    <dbReference type="NCBI Taxonomy" id="1702221"/>
    <lineage>
        <taxon>Bacteria</taxon>
        <taxon>Bacillati</taxon>
        <taxon>Bacillota</taxon>
        <taxon>Erysipelotrichia</taxon>
        <taxon>Erysipelotrichales</taxon>
        <taxon>Erysipelotrichaceae</taxon>
        <taxon>Faecalibaculum</taxon>
    </lineage>
</organism>
<dbReference type="KEGG" id="fro:AALO17_23540"/>
<dbReference type="PANTHER" id="PTHR33989:SF4">
    <property type="entry name" value="PTS SYSTEM N,N'-DIACETYLCHITOBIOSE-SPECIFIC EIIC COMPONENT"/>
    <property type="match status" value="1"/>
</dbReference>
<dbReference type="AlphaFoldDB" id="A0A140DXW1"/>
<dbReference type="GO" id="GO:0005886">
    <property type="term" value="C:plasma membrane"/>
    <property type="evidence" value="ECO:0007669"/>
    <property type="project" value="TreeGrafter"/>
</dbReference>
<keyword evidence="1" id="KW-1133">Transmembrane helix</keyword>
<name>A0A140DXW1_9FIRM</name>
<gene>
    <name evidence="2" type="ORF">AALO17_23540</name>
</gene>
<dbReference type="GO" id="GO:1902815">
    <property type="term" value="P:N,N'-diacetylchitobiose import"/>
    <property type="evidence" value="ECO:0007669"/>
    <property type="project" value="TreeGrafter"/>
</dbReference>